<dbReference type="InterPro" id="IPR005025">
    <property type="entry name" value="FMN_Rdtase-like_dom"/>
</dbReference>
<accession>A0A075TUA4</accession>
<organism evidence="2 3">
    <name type="scientific">Weissella ceti</name>
    <dbReference type="NCBI Taxonomy" id="759620"/>
    <lineage>
        <taxon>Bacteria</taxon>
        <taxon>Bacillati</taxon>
        <taxon>Bacillota</taxon>
        <taxon>Bacilli</taxon>
        <taxon>Lactobacillales</taxon>
        <taxon>Lactobacillaceae</taxon>
        <taxon>Weissella</taxon>
    </lineage>
</organism>
<dbReference type="STRING" id="759620.WS105_0164"/>
<reference evidence="2 3" key="1">
    <citation type="journal article" date="2014" name="Genome Announc.">
        <title>Complete Genome Sequences of Fish Pathogenic Weissella ceti Strains WS74 and WS105.</title>
        <authorList>
            <person name="Figueiredo H.C."/>
            <person name="Leal C.A."/>
            <person name="Dorella F.A."/>
            <person name="Carvalho A.F."/>
            <person name="Soares S.C."/>
            <person name="Pereira F.L."/>
            <person name="Azevedo V.A."/>
        </authorList>
    </citation>
    <scope>NUCLEOTIDE SEQUENCE [LARGE SCALE GENOMIC DNA]</scope>
    <source>
        <strain evidence="2 3">WS74</strain>
    </source>
</reference>
<dbReference type="SUPFAM" id="SSF52218">
    <property type="entry name" value="Flavoproteins"/>
    <property type="match status" value="1"/>
</dbReference>
<keyword evidence="3" id="KW-1185">Reference proteome</keyword>
<feature type="domain" description="NADPH-dependent FMN reductase-like" evidence="1">
    <location>
        <begin position="3"/>
        <end position="147"/>
    </location>
</feature>
<evidence type="ECO:0000313" key="2">
    <source>
        <dbReference type="EMBL" id="AIM62417.1"/>
    </source>
</evidence>
<dbReference type="RefSeq" id="WP_009495511.1">
    <property type="nucleotide sequence ID" value="NZ_CP009223.1"/>
</dbReference>
<dbReference type="GO" id="GO:0016491">
    <property type="term" value="F:oxidoreductase activity"/>
    <property type="evidence" value="ECO:0007669"/>
    <property type="project" value="InterPro"/>
</dbReference>
<evidence type="ECO:0000259" key="1">
    <source>
        <dbReference type="Pfam" id="PF03358"/>
    </source>
</evidence>
<evidence type="ECO:0000313" key="3">
    <source>
        <dbReference type="Proteomes" id="UP000029079"/>
    </source>
</evidence>
<gene>
    <name evidence="2" type="ORF">WS74_0165</name>
</gene>
<dbReference type="PANTHER" id="PTHR30543">
    <property type="entry name" value="CHROMATE REDUCTASE"/>
    <property type="match status" value="1"/>
</dbReference>
<dbReference type="PATRIC" id="fig|759620.7.peg.152"/>
<name>A0A075TUA4_9LACO</name>
<dbReference type="AlphaFoldDB" id="A0A075TUA4"/>
<dbReference type="GO" id="GO:0010181">
    <property type="term" value="F:FMN binding"/>
    <property type="evidence" value="ECO:0007669"/>
    <property type="project" value="TreeGrafter"/>
</dbReference>
<dbReference type="OrthoDB" id="9812295at2"/>
<dbReference type="KEGG" id="wce:WS08_0165"/>
<dbReference type="GO" id="GO:0005829">
    <property type="term" value="C:cytosol"/>
    <property type="evidence" value="ECO:0007669"/>
    <property type="project" value="TreeGrafter"/>
</dbReference>
<proteinExistence type="predicted"/>
<dbReference type="KEGG" id="wct:WS74_0165"/>
<dbReference type="PANTHER" id="PTHR30543:SF21">
    <property type="entry name" value="NAD(P)H-DEPENDENT FMN REDUCTASE LOT6"/>
    <property type="match status" value="1"/>
</dbReference>
<dbReference type="Gene3D" id="3.40.50.360">
    <property type="match status" value="1"/>
</dbReference>
<dbReference type="InterPro" id="IPR029039">
    <property type="entry name" value="Flavoprotein-like_sf"/>
</dbReference>
<sequence length="181" mass="19425">MTKYGVLVGSLRKGSFSEGVARALVAGLPADAEVTFLPIRDLPLYDQDYDMDSPKSYVEFRETVAAQDAFIIATPEHNRNVPAALKNALDIASRPWGENVWAGKPVLPASQSIAGLGGALANHSLKQTLGFLDMNIMQQPELYIGNTPELANENGEITNEGTASFLAGVAADFDAFVQKNK</sequence>
<dbReference type="Pfam" id="PF03358">
    <property type="entry name" value="FMN_red"/>
    <property type="match status" value="1"/>
</dbReference>
<dbReference type="KEGG" id="wci:WS105_0164"/>
<dbReference type="Proteomes" id="UP000029079">
    <property type="component" value="Chromosome"/>
</dbReference>
<dbReference type="InterPro" id="IPR050712">
    <property type="entry name" value="NAD(P)H-dep_reductase"/>
</dbReference>
<dbReference type="EMBL" id="CP009223">
    <property type="protein sequence ID" value="AIM62417.1"/>
    <property type="molecule type" value="Genomic_DNA"/>
</dbReference>
<protein>
    <submittedName>
        <fullName evidence="2">Flavin reductase</fullName>
    </submittedName>
</protein>
<reference evidence="3" key="2">
    <citation type="submission" date="2014-08" db="EMBL/GenBank/DDBJ databases">
        <title>Complete genome of Weissella ceti strain WS74 isolated from diseased rainbow trout in Brazil.</title>
        <authorList>
            <person name="Figueiredo H.C.P."/>
            <person name="Leal C.A.G."/>
            <person name="Pereira F.L."/>
            <person name="Soares S.C."/>
            <person name="Dorella F.A."/>
            <person name="Carvalho A.F."/>
            <person name="Azevedo V.A.C."/>
        </authorList>
    </citation>
    <scope>NUCLEOTIDE SEQUENCE [LARGE SCALE GENOMIC DNA]</scope>
    <source>
        <strain evidence="3">WS74</strain>
    </source>
</reference>